<dbReference type="InterPro" id="IPR011006">
    <property type="entry name" value="CheY-like_superfamily"/>
</dbReference>
<keyword evidence="2" id="KW-1185">Reference proteome</keyword>
<dbReference type="AlphaFoldDB" id="A0A521FFN1"/>
<evidence type="ECO:0000313" key="2">
    <source>
        <dbReference type="Proteomes" id="UP000317593"/>
    </source>
</evidence>
<dbReference type="OrthoDB" id="5520457at2"/>
<sequence length="153" mass="17862">MTDLKIILVEDDQKKIDDIKGFLDESFGYSDLTIRQSYQSGLRELLTNQFNFLLLDMSIPTWDKEPNKSSGDFQKFGGYTILQELDRKNKMIPVALISMFDEFGESDRSVTLRQIDSMLNDEYSEYYHGAIYYSSSQSDWKEKLKNMICDCLL</sequence>
<proteinExistence type="predicted"/>
<accession>A0A521FFN1</accession>
<protein>
    <submittedName>
        <fullName evidence="1">Response regulator receiver protein</fullName>
    </submittedName>
</protein>
<gene>
    <name evidence="1" type="ORF">SAMN06265218_1332</name>
</gene>
<dbReference type="SUPFAM" id="SSF52172">
    <property type="entry name" value="CheY-like"/>
    <property type="match status" value="1"/>
</dbReference>
<dbReference type="Proteomes" id="UP000317593">
    <property type="component" value="Unassembled WGS sequence"/>
</dbReference>
<reference evidence="1 2" key="1">
    <citation type="submission" date="2017-05" db="EMBL/GenBank/DDBJ databases">
        <authorList>
            <person name="Varghese N."/>
            <person name="Submissions S."/>
        </authorList>
    </citation>
    <scope>NUCLEOTIDE SEQUENCE [LARGE SCALE GENOMIC DNA]</scope>
    <source>
        <strain evidence="1 2">DSM 21194</strain>
    </source>
</reference>
<evidence type="ECO:0000313" key="1">
    <source>
        <dbReference type="EMBL" id="SMO94784.1"/>
    </source>
</evidence>
<dbReference type="EMBL" id="FXTH01000033">
    <property type="protein sequence ID" value="SMO94784.1"/>
    <property type="molecule type" value="Genomic_DNA"/>
</dbReference>
<name>A0A521FFN1_9BACT</name>
<dbReference type="Gene3D" id="3.40.50.2300">
    <property type="match status" value="1"/>
</dbReference>
<organism evidence="1 2">
    <name type="scientific">Fodinibius sediminis</name>
    <dbReference type="NCBI Taxonomy" id="1214077"/>
    <lineage>
        <taxon>Bacteria</taxon>
        <taxon>Pseudomonadati</taxon>
        <taxon>Balneolota</taxon>
        <taxon>Balneolia</taxon>
        <taxon>Balneolales</taxon>
        <taxon>Balneolaceae</taxon>
        <taxon>Fodinibius</taxon>
    </lineage>
</organism>
<dbReference type="RefSeq" id="WP_142716110.1">
    <property type="nucleotide sequence ID" value="NZ_FXTH01000033.1"/>
</dbReference>